<comment type="caution">
    <text evidence="1">The sequence shown here is derived from an EMBL/GenBank/DDBJ whole genome shotgun (WGS) entry which is preliminary data.</text>
</comment>
<dbReference type="EMBL" id="LGRX02025360">
    <property type="protein sequence ID" value="KAK3252524.1"/>
    <property type="molecule type" value="Genomic_DNA"/>
</dbReference>
<dbReference type="GO" id="GO:0032299">
    <property type="term" value="C:ribonuclease H2 complex"/>
    <property type="evidence" value="ECO:0007669"/>
    <property type="project" value="InterPro"/>
</dbReference>
<dbReference type="Proteomes" id="UP001190700">
    <property type="component" value="Unassembled WGS sequence"/>
</dbReference>
<dbReference type="InterPro" id="IPR013924">
    <property type="entry name" value="RNase_H2_suC"/>
</dbReference>
<dbReference type="Gene3D" id="2.40.128.680">
    <property type="match status" value="1"/>
</dbReference>
<organism evidence="1 2">
    <name type="scientific">Cymbomonas tetramitiformis</name>
    <dbReference type="NCBI Taxonomy" id="36881"/>
    <lineage>
        <taxon>Eukaryota</taxon>
        <taxon>Viridiplantae</taxon>
        <taxon>Chlorophyta</taxon>
        <taxon>Pyramimonadophyceae</taxon>
        <taxon>Pyramimonadales</taxon>
        <taxon>Pyramimonadaceae</taxon>
        <taxon>Cymbomonas</taxon>
    </lineage>
</organism>
<dbReference type="AlphaFoldDB" id="A0AAE0CE13"/>
<dbReference type="PANTHER" id="PTHR47204:SF1">
    <property type="entry name" value="RIBONUCLEASE H2 SUBUNIT C"/>
    <property type="match status" value="1"/>
</dbReference>
<keyword evidence="2" id="KW-1185">Reference proteome</keyword>
<dbReference type="GO" id="GO:0006401">
    <property type="term" value="P:RNA catabolic process"/>
    <property type="evidence" value="ECO:0007669"/>
    <property type="project" value="InterPro"/>
</dbReference>
<dbReference type="PANTHER" id="PTHR47204">
    <property type="entry name" value="OS02G0168900 PROTEIN"/>
    <property type="match status" value="1"/>
</dbReference>
<proteinExistence type="predicted"/>
<evidence type="ECO:0000313" key="1">
    <source>
        <dbReference type="EMBL" id="KAK3252524.1"/>
    </source>
</evidence>
<accession>A0AAE0CE13</accession>
<dbReference type="CDD" id="cd09271">
    <property type="entry name" value="RNase_H2-C"/>
    <property type="match status" value="1"/>
</dbReference>
<gene>
    <name evidence="1" type="ORF">CYMTET_38180</name>
</gene>
<dbReference type="Pfam" id="PF08615">
    <property type="entry name" value="RNase_H2_suC"/>
    <property type="match status" value="1"/>
</dbReference>
<protein>
    <submittedName>
        <fullName evidence="1">Uncharacterized protein</fullName>
    </submittedName>
</protein>
<sequence>MDCAEARRSHIQFSTDKLTEGKLQTHLVPCAIKSNGVAPISQYFRPEATDQVIDGKTVLHAALRGRELNGARLGVPDGYNGYVMRSSQPASSETTWTAESQFEELTYWLHDVVPTASDLLPRALEWAELAKEAHAPISAADVEAMME</sequence>
<reference evidence="1 2" key="1">
    <citation type="journal article" date="2015" name="Genome Biol. Evol.">
        <title>Comparative Genomics of a Bacterivorous Green Alga Reveals Evolutionary Causalities and Consequences of Phago-Mixotrophic Mode of Nutrition.</title>
        <authorList>
            <person name="Burns J.A."/>
            <person name="Paasch A."/>
            <person name="Narechania A."/>
            <person name="Kim E."/>
        </authorList>
    </citation>
    <scope>NUCLEOTIDE SEQUENCE [LARGE SCALE GENOMIC DNA]</scope>
    <source>
        <strain evidence="1 2">PLY_AMNH</strain>
    </source>
</reference>
<evidence type="ECO:0000313" key="2">
    <source>
        <dbReference type="Proteomes" id="UP001190700"/>
    </source>
</evidence>
<name>A0AAE0CE13_9CHLO</name>